<keyword evidence="2" id="KW-0479">Metal-binding</keyword>
<keyword evidence="3" id="KW-0677">Repeat</keyword>
<dbReference type="InterPro" id="IPR013087">
    <property type="entry name" value="Znf_C2H2_type"/>
</dbReference>
<evidence type="ECO:0000313" key="13">
    <source>
        <dbReference type="Proteomes" id="UP000639772"/>
    </source>
</evidence>
<dbReference type="Proteomes" id="UP000639772">
    <property type="component" value="Chromosome 9"/>
</dbReference>
<organism evidence="12 13">
    <name type="scientific">Vanilla planifolia</name>
    <name type="common">Vanilla</name>
    <dbReference type="NCBI Taxonomy" id="51239"/>
    <lineage>
        <taxon>Eukaryota</taxon>
        <taxon>Viridiplantae</taxon>
        <taxon>Streptophyta</taxon>
        <taxon>Embryophyta</taxon>
        <taxon>Tracheophyta</taxon>
        <taxon>Spermatophyta</taxon>
        <taxon>Magnoliopsida</taxon>
        <taxon>Liliopsida</taxon>
        <taxon>Asparagales</taxon>
        <taxon>Orchidaceae</taxon>
        <taxon>Vanilloideae</taxon>
        <taxon>Vanilleae</taxon>
        <taxon>Vanilla</taxon>
    </lineage>
</organism>
<dbReference type="GO" id="GO:0008270">
    <property type="term" value="F:zinc ion binding"/>
    <property type="evidence" value="ECO:0007669"/>
    <property type="project" value="UniProtKB-KW"/>
</dbReference>
<feature type="domain" description="C2H2-type" evidence="11">
    <location>
        <begin position="8"/>
        <end position="35"/>
    </location>
</feature>
<dbReference type="PANTHER" id="PTHR26374:SF450">
    <property type="entry name" value="OS11G0702300 PROTEIN"/>
    <property type="match status" value="1"/>
</dbReference>
<evidence type="ECO:0000256" key="9">
    <source>
        <dbReference type="PROSITE-ProRule" id="PRU00042"/>
    </source>
</evidence>
<reference evidence="12 13" key="1">
    <citation type="journal article" date="2020" name="Nat. Food">
        <title>A phased Vanilla planifolia genome enables genetic improvement of flavour and production.</title>
        <authorList>
            <person name="Hasing T."/>
            <person name="Tang H."/>
            <person name="Brym M."/>
            <person name="Khazi F."/>
            <person name="Huang T."/>
            <person name="Chambers A.H."/>
        </authorList>
    </citation>
    <scope>NUCLEOTIDE SEQUENCE [LARGE SCALE GENOMIC DNA]</scope>
    <source>
        <tissue evidence="12">Leaf</tissue>
    </source>
</reference>
<keyword evidence="4 9" id="KW-0863">Zinc-finger</keyword>
<dbReference type="AlphaFoldDB" id="A0A835UPG1"/>
<feature type="region of interest" description="Disordered" evidence="10">
    <location>
        <begin position="63"/>
        <end position="82"/>
    </location>
</feature>
<dbReference type="GO" id="GO:0005634">
    <property type="term" value="C:nucleus"/>
    <property type="evidence" value="ECO:0007669"/>
    <property type="project" value="UniProtKB-SubCell"/>
</dbReference>
<gene>
    <name evidence="12" type="ORF">HPP92_018386</name>
</gene>
<evidence type="ECO:0000313" key="12">
    <source>
        <dbReference type="EMBL" id="KAG0469058.1"/>
    </source>
</evidence>
<dbReference type="PANTHER" id="PTHR26374">
    <property type="entry name" value="ZINC FINGER PROTEIN ZAT5"/>
    <property type="match status" value="1"/>
</dbReference>
<dbReference type="PROSITE" id="PS50157">
    <property type="entry name" value="ZINC_FINGER_C2H2_2"/>
    <property type="match status" value="2"/>
</dbReference>
<feature type="domain" description="C2H2-type" evidence="11">
    <location>
        <begin position="46"/>
        <end position="73"/>
    </location>
</feature>
<keyword evidence="8" id="KW-0539">Nucleus</keyword>
<evidence type="ECO:0000256" key="10">
    <source>
        <dbReference type="SAM" id="MobiDB-lite"/>
    </source>
</evidence>
<evidence type="ECO:0000259" key="11">
    <source>
        <dbReference type="PROSITE" id="PS50157"/>
    </source>
</evidence>
<name>A0A835UPG1_VANPL</name>
<comment type="subcellular location">
    <subcellularLocation>
        <location evidence="1">Nucleus</location>
    </subcellularLocation>
</comment>
<keyword evidence="6" id="KW-0805">Transcription regulation</keyword>
<dbReference type="Gene3D" id="3.30.160.60">
    <property type="entry name" value="Classic Zinc Finger"/>
    <property type="match status" value="1"/>
</dbReference>
<dbReference type="EMBL" id="JADCNM010000009">
    <property type="protein sequence ID" value="KAG0469058.1"/>
    <property type="molecule type" value="Genomic_DNA"/>
</dbReference>
<comment type="caution">
    <text evidence="12">The sequence shown here is derived from an EMBL/GenBank/DDBJ whole genome shotgun (WGS) entry which is preliminary data.</text>
</comment>
<evidence type="ECO:0000256" key="1">
    <source>
        <dbReference type="ARBA" id="ARBA00004123"/>
    </source>
</evidence>
<evidence type="ECO:0000256" key="8">
    <source>
        <dbReference type="ARBA" id="ARBA00023242"/>
    </source>
</evidence>
<dbReference type="SMART" id="SM00355">
    <property type="entry name" value="ZnF_C2H2"/>
    <property type="match status" value="2"/>
</dbReference>
<evidence type="ECO:0000256" key="6">
    <source>
        <dbReference type="ARBA" id="ARBA00023015"/>
    </source>
</evidence>
<evidence type="ECO:0000256" key="7">
    <source>
        <dbReference type="ARBA" id="ARBA00023163"/>
    </source>
</evidence>
<proteinExistence type="predicted"/>
<dbReference type="Pfam" id="PF13912">
    <property type="entry name" value="zf-C2H2_6"/>
    <property type="match status" value="2"/>
</dbReference>
<protein>
    <recommendedName>
        <fullName evidence="11">C2H2-type domain-containing protein</fullName>
    </recommendedName>
</protein>
<dbReference type="OrthoDB" id="9411774at2759"/>
<evidence type="ECO:0000256" key="3">
    <source>
        <dbReference type="ARBA" id="ARBA00022737"/>
    </source>
</evidence>
<evidence type="ECO:0000256" key="4">
    <source>
        <dbReference type="ARBA" id="ARBA00022771"/>
    </source>
</evidence>
<dbReference type="PROSITE" id="PS00028">
    <property type="entry name" value="ZINC_FINGER_C2H2_1"/>
    <property type="match status" value="2"/>
</dbReference>
<keyword evidence="5" id="KW-0862">Zinc</keyword>
<accession>A0A835UPG1</accession>
<keyword evidence="7" id="KW-0804">Transcription</keyword>
<dbReference type="InterPro" id="IPR036236">
    <property type="entry name" value="Znf_C2H2_sf"/>
</dbReference>
<dbReference type="SUPFAM" id="SSF57667">
    <property type="entry name" value="beta-beta-alpha zinc fingers"/>
    <property type="match status" value="1"/>
</dbReference>
<evidence type="ECO:0000256" key="5">
    <source>
        <dbReference type="ARBA" id="ARBA00022833"/>
    </source>
</evidence>
<evidence type="ECO:0000256" key="2">
    <source>
        <dbReference type="ARBA" id="ARBA00022723"/>
    </source>
</evidence>
<sequence>MGNSRHEFTCKTCGRWFATYQALGGHRTGHTRPKEERIPEEKARVHECAVCGAGFPMGQALGGHMRRHRSPAESTSTTRGPVLGRLVEGEDGMMVLMEMDLESTPARGGCEDERPPDLTLVLGFAPVI</sequence>